<feature type="region of interest" description="Disordered" evidence="1">
    <location>
        <begin position="264"/>
        <end position="285"/>
    </location>
</feature>
<evidence type="ECO:0000313" key="3">
    <source>
        <dbReference type="EMBL" id="TNV78888.1"/>
    </source>
</evidence>
<feature type="transmembrane region" description="Helical" evidence="2">
    <location>
        <begin position="231"/>
        <end position="248"/>
    </location>
</feature>
<reference evidence="3" key="1">
    <citation type="submission" date="2019-06" db="EMBL/GenBank/DDBJ databases">
        <authorList>
            <person name="Zheng W."/>
        </authorList>
    </citation>
    <scope>NUCLEOTIDE SEQUENCE</scope>
    <source>
        <strain evidence="3">QDHG01</strain>
    </source>
</reference>
<protein>
    <submittedName>
        <fullName evidence="3">Uncharacterized protein</fullName>
    </submittedName>
</protein>
<dbReference type="EMBL" id="RRYP01009689">
    <property type="protein sequence ID" value="TNV78888.1"/>
    <property type="molecule type" value="Genomic_DNA"/>
</dbReference>
<keyword evidence="2" id="KW-1133">Transmembrane helix</keyword>
<name>A0A8J8T2C2_HALGN</name>
<feature type="transmembrane region" description="Helical" evidence="2">
    <location>
        <begin position="316"/>
        <end position="338"/>
    </location>
</feature>
<dbReference type="Proteomes" id="UP000785679">
    <property type="component" value="Unassembled WGS sequence"/>
</dbReference>
<gene>
    <name evidence="3" type="ORF">FGO68_gene2191</name>
</gene>
<feature type="compositionally biased region" description="Basic residues" evidence="1">
    <location>
        <begin position="265"/>
        <end position="283"/>
    </location>
</feature>
<organism evidence="3 4">
    <name type="scientific">Halteria grandinella</name>
    <dbReference type="NCBI Taxonomy" id="5974"/>
    <lineage>
        <taxon>Eukaryota</taxon>
        <taxon>Sar</taxon>
        <taxon>Alveolata</taxon>
        <taxon>Ciliophora</taxon>
        <taxon>Intramacronucleata</taxon>
        <taxon>Spirotrichea</taxon>
        <taxon>Stichotrichia</taxon>
        <taxon>Sporadotrichida</taxon>
        <taxon>Halteriidae</taxon>
        <taxon>Halteria</taxon>
    </lineage>
</organism>
<keyword evidence="4" id="KW-1185">Reference proteome</keyword>
<keyword evidence="2" id="KW-0812">Transmembrane</keyword>
<accession>A0A8J8T2C2</accession>
<keyword evidence="2" id="KW-0472">Membrane</keyword>
<evidence type="ECO:0000256" key="2">
    <source>
        <dbReference type="SAM" id="Phobius"/>
    </source>
</evidence>
<sequence length="380" mass="43232">MLLFPKVVQKKPDHNCLKSIAHGRFEATTTSQVVDMLKNDTQESYYAHDFSHEVSFTPINTLSDHEFLECLEIIQAPGKRGKRSQPLTELSKTLKENADLIVMCMDVIEAQEMGTNQAMKKRMGKLRGRKVLIVIADAAIMYESIDDIREVVERVEGTLGEWSKDEEWHVHAYVDYEHLVKQVETLFWGKAEEHVSTTSANAKQIQEQIESIFEQQVKIKREIGMHQKNHAFLYNSLLFAVGLTLYLAQRVFASSFNFTGSQAHTHSHGHTHSHSHHDHHHHSPSGYGTSFDMILNLQHSVTLKTDALFHSLEDTLGLSTFIFLIFTSLLSCLLGFLLSQNTATVRVLAQNLISKDAQGKRAWMEEVRVFLLGYMGKVNK</sequence>
<evidence type="ECO:0000313" key="4">
    <source>
        <dbReference type="Proteomes" id="UP000785679"/>
    </source>
</evidence>
<proteinExistence type="predicted"/>
<evidence type="ECO:0000256" key="1">
    <source>
        <dbReference type="SAM" id="MobiDB-lite"/>
    </source>
</evidence>
<dbReference type="AlphaFoldDB" id="A0A8J8T2C2"/>
<comment type="caution">
    <text evidence="3">The sequence shown here is derived from an EMBL/GenBank/DDBJ whole genome shotgun (WGS) entry which is preliminary data.</text>
</comment>